<feature type="region of interest" description="Disordered" evidence="1">
    <location>
        <begin position="246"/>
        <end position="284"/>
    </location>
</feature>
<gene>
    <name evidence="2" type="ORF">I6E12_10695</name>
</gene>
<reference evidence="2 3" key="1">
    <citation type="submission" date="2020-12" db="EMBL/GenBank/DDBJ databases">
        <title>Whole genome sequences of gut porcine anaerobes.</title>
        <authorList>
            <person name="Kubasova T."/>
            <person name="Jahodarova E."/>
            <person name="Rychlik I."/>
        </authorList>
    </citation>
    <scope>NUCLEOTIDE SEQUENCE [LARGE SCALE GENOMIC DNA]</scope>
    <source>
        <strain evidence="2 3">An925</strain>
    </source>
</reference>
<dbReference type="EMBL" id="JADYTN010000028">
    <property type="protein sequence ID" value="MCF2564571.1"/>
    <property type="molecule type" value="Genomic_DNA"/>
</dbReference>
<keyword evidence="3" id="KW-1185">Reference proteome</keyword>
<protein>
    <submittedName>
        <fullName evidence="2">Uncharacterized protein</fullName>
    </submittedName>
</protein>
<dbReference type="Proteomes" id="UP001200470">
    <property type="component" value="Unassembled WGS sequence"/>
</dbReference>
<comment type="caution">
    <text evidence="2">The sequence shown here is derived from an EMBL/GenBank/DDBJ whole genome shotgun (WGS) entry which is preliminary data.</text>
</comment>
<name>A0ABS9CHU2_9BACT</name>
<evidence type="ECO:0000313" key="2">
    <source>
        <dbReference type="EMBL" id="MCF2564571.1"/>
    </source>
</evidence>
<organism evidence="2 3">
    <name type="scientific">Xylanibacter brevis</name>
    <dbReference type="NCBI Taxonomy" id="83231"/>
    <lineage>
        <taxon>Bacteria</taxon>
        <taxon>Pseudomonadati</taxon>
        <taxon>Bacteroidota</taxon>
        <taxon>Bacteroidia</taxon>
        <taxon>Bacteroidales</taxon>
        <taxon>Prevotellaceae</taxon>
        <taxon>Xylanibacter</taxon>
    </lineage>
</organism>
<accession>A0ABS9CHU2</accession>
<evidence type="ECO:0000256" key="1">
    <source>
        <dbReference type="SAM" id="MobiDB-lite"/>
    </source>
</evidence>
<proteinExistence type="predicted"/>
<sequence length="284" mass="33110">MKKTMSYIVADQHRLSVERDEQRVHELGFGNPDKNFRNYKFFTCDIRFGIAQPVLEEAAFQLLGYERFSITGMGDKTVMPNPWDDLFNTLKWAIDNKGLNPDYLRRVSKYDFSVPENKKGERPQHTSDDEWEHYVKQVNSNERRIFSSEELREIAAILPDTLKLDLFNDLVNISRIADVHAVVNHILVQNDGDDAVRFVNAVKERRQLLRDQGLPLNSDADRKIIRELLAESPLLAMPMTRDAARNRLPESSKLLDKQKSDNKVAKKVKMNDRQEETPRRSFHR</sequence>
<evidence type="ECO:0000313" key="3">
    <source>
        <dbReference type="Proteomes" id="UP001200470"/>
    </source>
</evidence>